<name>A0A379AWF1_AVIGA</name>
<evidence type="ECO:0000313" key="2">
    <source>
        <dbReference type="EMBL" id="SUB26320.1"/>
    </source>
</evidence>
<evidence type="ECO:0000313" key="3">
    <source>
        <dbReference type="EMBL" id="TDP28897.1"/>
    </source>
</evidence>
<dbReference type="Proteomes" id="UP000294683">
    <property type="component" value="Unassembled WGS sequence"/>
</dbReference>
<accession>A0A379AWF1</accession>
<gene>
    <name evidence="3" type="ORF">EV689_104162</name>
    <name evidence="2" type="ORF">NCTC11188_00667</name>
</gene>
<reference evidence="3 5" key="2">
    <citation type="submission" date="2019-03" db="EMBL/GenBank/DDBJ databases">
        <title>Genomic Encyclopedia of Type Strains, Phase IV (KMG-IV): sequencing the most valuable type-strain genomes for metagenomic binning, comparative biology and taxonomic classification.</title>
        <authorList>
            <person name="Goeker M."/>
        </authorList>
    </citation>
    <scope>NUCLEOTIDE SEQUENCE [LARGE SCALE GENOMIC DNA]</scope>
    <source>
        <strain evidence="3 5">DSM 17481</strain>
    </source>
</reference>
<evidence type="ECO:0000313" key="4">
    <source>
        <dbReference type="Proteomes" id="UP000255113"/>
    </source>
</evidence>
<organism evidence="2 4">
    <name type="scientific">Avibacterium gallinarum</name>
    <name type="common">Pasteurella gallinarum</name>
    <dbReference type="NCBI Taxonomy" id="755"/>
    <lineage>
        <taxon>Bacteria</taxon>
        <taxon>Pseudomonadati</taxon>
        <taxon>Pseudomonadota</taxon>
        <taxon>Gammaproteobacteria</taxon>
        <taxon>Pasteurellales</taxon>
        <taxon>Pasteurellaceae</taxon>
        <taxon>Avibacterium</taxon>
    </lineage>
</organism>
<evidence type="ECO:0000256" key="1">
    <source>
        <dbReference type="SAM" id="MobiDB-lite"/>
    </source>
</evidence>
<dbReference type="AlphaFoldDB" id="A0A379AWF1"/>
<keyword evidence="5" id="KW-1185">Reference proteome</keyword>
<sequence>MTEKRINTDLTKMSYEHFQAFMQGIALLYSNVSFERNYMSLFSDLSSMAKHVERLPSDFFTFYGAYEIAGNQVVLAVFRINLSESESDESPNISDIEVSFAEDERNLRCSVRIRKYLPQSDFVARANVAYPPVMEDLLWEKDSVSKKSSKKTSSTEMENPVWDFDNDVSF</sequence>
<proteinExistence type="predicted"/>
<dbReference type="RefSeq" id="WP_103852802.1">
    <property type="nucleotide sequence ID" value="NZ_PQVJ01000006.1"/>
</dbReference>
<dbReference type="Proteomes" id="UP000255113">
    <property type="component" value="Unassembled WGS sequence"/>
</dbReference>
<reference evidence="2 4" key="1">
    <citation type="submission" date="2018-06" db="EMBL/GenBank/DDBJ databases">
        <authorList>
            <consortium name="Pathogen Informatics"/>
            <person name="Doyle S."/>
        </authorList>
    </citation>
    <scope>NUCLEOTIDE SEQUENCE [LARGE SCALE GENOMIC DNA]</scope>
    <source>
        <strain evidence="2 4">NCTC11188</strain>
    </source>
</reference>
<dbReference type="EMBL" id="SNXJ01000004">
    <property type="protein sequence ID" value="TDP28897.1"/>
    <property type="molecule type" value="Genomic_DNA"/>
</dbReference>
<evidence type="ECO:0000313" key="5">
    <source>
        <dbReference type="Proteomes" id="UP000294683"/>
    </source>
</evidence>
<feature type="region of interest" description="Disordered" evidence="1">
    <location>
        <begin position="142"/>
        <end position="170"/>
    </location>
</feature>
<dbReference type="EMBL" id="UGSQ01000003">
    <property type="protein sequence ID" value="SUB26320.1"/>
    <property type="molecule type" value="Genomic_DNA"/>
</dbReference>
<protein>
    <submittedName>
        <fullName evidence="2">Uncharacterized protein</fullName>
    </submittedName>
</protein>